<keyword evidence="1" id="KW-1133">Transmembrane helix</keyword>
<proteinExistence type="predicted"/>
<keyword evidence="1" id="KW-0812">Transmembrane</keyword>
<dbReference type="InterPro" id="IPR009229">
    <property type="entry name" value="AgrD"/>
</dbReference>
<dbReference type="KEGG" id="plen:EIM92_14930"/>
<sequence>MMKKVAYASASMLSLFAAFVVSTASFLYIYQGETPEELLK</sequence>
<reference evidence="2 3" key="1">
    <citation type="submission" date="2018-11" db="EMBL/GenBank/DDBJ databases">
        <title>Genome sequencing of Paenibacillus lentus DSM25539(T).</title>
        <authorList>
            <person name="Kook J.-K."/>
            <person name="Park S.-N."/>
            <person name="Lim Y.K."/>
        </authorList>
    </citation>
    <scope>NUCLEOTIDE SEQUENCE [LARGE SCALE GENOMIC DNA]</scope>
    <source>
        <strain evidence="2 3">DSM 25539</strain>
    </source>
</reference>
<protein>
    <submittedName>
        <fullName evidence="2">Cyclic lactone autoinducer peptide</fullName>
    </submittedName>
</protein>
<evidence type="ECO:0000256" key="1">
    <source>
        <dbReference type="SAM" id="Phobius"/>
    </source>
</evidence>
<feature type="transmembrane region" description="Helical" evidence="1">
    <location>
        <begin position="12"/>
        <end position="30"/>
    </location>
</feature>
<dbReference type="NCBIfam" id="TIGR04223">
    <property type="entry name" value="quorum_AgrD"/>
    <property type="match status" value="1"/>
</dbReference>
<dbReference type="RefSeq" id="WP_074048639.1">
    <property type="nucleotide sequence ID" value="NZ_CP034248.1"/>
</dbReference>
<dbReference type="EMBL" id="CP034248">
    <property type="protein sequence ID" value="AZK47293.1"/>
    <property type="molecule type" value="Genomic_DNA"/>
</dbReference>
<accession>A0A3Q8SCA7</accession>
<gene>
    <name evidence="2" type="ORF">EIM92_14930</name>
</gene>
<evidence type="ECO:0000313" key="3">
    <source>
        <dbReference type="Proteomes" id="UP000273145"/>
    </source>
</evidence>
<keyword evidence="3" id="KW-1185">Reference proteome</keyword>
<dbReference type="Proteomes" id="UP000273145">
    <property type="component" value="Chromosome"/>
</dbReference>
<keyword evidence="1" id="KW-0472">Membrane</keyword>
<dbReference type="AlphaFoldDB" id="A0A3Q8SCA7"/>
<evidence type="ECO:0000313" key="2">
    <source>
        <dbReference type="EMBL" id="AZK47293.1"/>
    </source>
</evidence>
<name>A0A3Q8SCA7_9BACL</name>
<organism evidence="2 3">
    <name type="scientific">Paenibacillus lentus</name>
    <dbReference type="NCBI Taxonomy" id="1338368"/>
    <lineage>
        <taxon>Bacteria</taxon>
        <taxon>Bacillati</taxon>
        <taxon>Bacillota</taxon>
        <taxon>Bacilli</taxon>
        <taxon>Bacillales</taxon>
        <taxon>Paenibacillaceae</taxon>
        <taxon>Paenibacillus</taxon>
    </lineage>
</organism>